<dbReference type="Gene3D" id="2.60.40.1120">
    <property type="entry name" value="Carboxypeptidase-like, regulatory domain"/>
    <property type="match status" value="1"/>
</dbReference>
<comment type="caution">
    <text evidence="1">The sequence shown here is derived from an EMBL/GenBank/DDBJ whole genome shotgun (WGS) entry which is preliminary data.</text>
</comment>
<evidence type="ECO:0000313" key="1">
    <source>
        <dbReference type="EMBL" id="PDP44767.1"/>
    </source>
</evidence>
<gene>
    <name evidence="1" type="ORF">CLI86_02515</name>
</gene>
<dbReference type="Pfam" id="PF18939">
    <property type="entry name" value="DUF5686"/>
    <property type="match status" value="1"/>
</dbReference>
<sequence length="863" mass="99276">MIKKTIRYIFFLVFTFSGVGINGMKAQQITSVSGVVRDSITGETLPYVSMLFEGSSIGGISDLDGNFNLQNNQGLTTLTISYVGYTTKVLRLKAGQKNEGVEVLLAPSTIQISEIVVKPKREKYSRKNNPAVELMKKVVARKDSNRITQLDEYQTECYEKMTLSLDKFDADFEKNKLMKKFKFLKNYLDSSEIDGKPILTLSLREKISDMYYRKNPKTEKIIVKAQRQQGVDQTLDEYGTISANLEEILKGIDVFDNNIPFLLNRFVSPLSSVLANAYYQYYIMDTVDVRGEPCVDLAFVPVNPQSYGFTGRLYITLDGTYAVKKVRLNVPRHINLNYVKDLRIDQEFKRREDGLWELDKDNTYVVFYFIDGGQQIYAHQLRSYSDYHSPVLNGDSIFGLLGKVHTPLARHLARPDSFWVNNRHVPLKEKENAIEHLLDQLRAVPVFNVFLKTVEILISGYIPINNEHTKNKLDFGPMNTTFSSNVVEGFRIRAGAMTTANLHPHLFFGGYAAYGMNDRKWKYSGQVTYSFNEKEYHEKESPINNLSFLHEYDLYTPGQDFLFTSKDNVFVAWKVGKSNHHMNYLRKTRLQYEKEWLNGLSIRTWMQHQNNEATGSLRYILHKDDDIYLRLKDITTVEWGAQLRFAPGERAYNSRLGKSSALNLSKDAPVFKLSHQIGFNGLLGGEYRYNRTEASVSKRIWLSSFGHIDANLKGGKVWDEVPFPLLIMPNTNQAITIQPEAFHLMNPMEFLADQYVSFEASYHLKGWILNRIPLINLLQLREVASISGVWGSLSDRNNPDKRYGLFVFPEGSQAFGNKPYLEFSVGVENILRVLQINYYRRLSYLDHPDIQKHGIRIAMRFSF</sequence>
<name>A0A2A6EAP7_TANFO</name>
<dbReference type="InterPro" id="IPR043741">
    <property type="entry name" value="DUF5686"/>
</dbReference>
<protein>
    <recommendedName>
        <fullName evidence="3">Carboxypeptidase-like regulatory domain-containing protein</fullName>
    </recommendedName>
</protein>
<dbReference type="Proteomes" id="UP000219259">
    <property type="component" value="Unassembled WGS sequence"/>
</dbReference>
<accession>A0A2A6EAP7</accession>
<dbReference type="Pfam" id="PF13715">
    <property type="entry name" value="CarbopepD_reg_2"/>
    <property type="match status" value="1"/>
</dbReference>
<evidence type="ECO:0008006" key="3">
    <source>
        <dbReference type="Google" id="ProtNLM"/>
    </source>
</evidence>
<dbReference type="SUPFAM" id="SSF49464">
    <property type="entry name" value="Carboxypeptidase regulatory domain-like"/>
    <property type="match status" value="1"/>
</dbReference>
<proteinExistence type="predicted"/>
<dbReference type="OrthoDB" id="983143at2"/>
<dbReference type="OMA" id="TFKGDFW"/>
<dbReference type="InterPro" id="IPR008969">
    <property type="entry name" value="CarboxyPept-like_regulatory"/>
</dbReference>
<dbReference type="EMBL" id="NSLJ01000004">
    <property type="protein sequence ID" value="PDP44767.1"/>
    <property type="molecule type" value="Genomic_DNA"/>
</dbReference>
<evidence type="ECO:0000313" key="2">
    <source>
        <dbReference type="Proteomes" id="UP000219259"/>
    </source>
</evidence>
<reference evidence="1 2" key="1">
    <citation type="submission" date="2017-09" db="EMBL/GenBank/DDBJ databases">
        <title>Phase variable restriction modification systems are present in the genome sequences of periodontal pathogens Prevotella intermedia, Tannerella forsythia and Porphyromonas gingivalis.</title>
        <authorList>
            <person name="Haigh R.D."/>
            <person name="Crawford L."/>
            <person name="Ralph J."/>
            <person name="Wanford J."/>
            <person name="Vartoukian S.R."/>
            <person name="Hijazib K."/>
            <person name="Wade W."/>
            <person name="Oggioni M.R."/>
        </authorList>
    </citation>
    <scope>NUCLEOTIDE SEQUENCE [LARGE SCALE GENOMIC DNA]</scope>
    <source>
        <strain evidence="1 2">WW11663</strain>
    </source>
</reference>
<organism evidence="1 2">
    <name type="scientific">Tannerella forsythia</name>
    <name type="common">Bacteroides forsythus</name>
    <dbReference type="NCBI Taxonomy" id="28112"/>
    <lineage>
        <taxon>Bacteria</taxon>
        <taxon>Pseudomonadati</taxon>
        <taxon>Bacteroidota</taxon>
        <taxon>Bacteroidia</taxon>
        <taxon>Bacteroidales</taxon>
        <taxon>Tannerellaceae</taxon>
        <taxon>Tannerella</taxon>
    </lineage>
</organism>
<dbReference type="AlphaFoldDB" id="A0A2A6EAP7"/>